<dbReference type="AlphaFoldDB" id="A0A6B1FAS3"/>
<evidence type="ECO:0000313" key="3">
    <source>
        <dbReference type="EMBL" id="MYG38866.1"/>
    </source>
</evidence>
<dbReference type="Pfam" id="PF13612">
    <property type="entry name" value="DDE_Tnp_1_3"/>
    <property type="match status" value="1"/>
</dbReference>
<proteinExistence type="predicted"/>
<dbReference type="EMBL" id="VYDO01000252">
    <property type="protein sequence ID" value="MYG38866.1"/>
    <property type="molecule type" value="Genomic_DNA"/>
</dbReference>
<organism evidence="3">
    <name type="scientific">Synechococcus sp. SB0676_bin_10</name>
    <dbReference type="NCBI Taxonomy" id="2604869"/>
    <lineage>
        <taxon>Bacteria</taxon>
        <taxon>Bacillati</taxon>
        <taxon>Cyanobacteriota</taxon>
        <taxon>Cyanophyceae</taxon>
        <taxon>Synechococcales</taxon>
        <taxon>Synechococcaceae</taxon>
        <taxon>Synechococcus</taxon>
    </lineage>
</organism>
<feature type="domain" description="Transposase DDE" evidence="2">
    <location>
        <begin position="21"/>
        <end position="77"/>
    </location>
</feature>
<feature type="region of interest" description="Disordered" evidence="1">
    <location>
        <begin position="78"/>
        <end position="107"/>
    </location>
</feature>
<comment type="caution">
    <text evidence="3">The sequence shown here is derived from an EMBL/GenBank/DDBJ whole genome shotgun (WGS) entry which is preliminary data.</text>
</comment>
<name>A0A6B1FAS3_9SYNE</name>
<feature type="compositionally biased region" description="Low complexity" evidence="1">
    <location>
        <begin position="78"/>
        <end position="97"/>
    </location>
</feature>
<protein>
    <recommendedName>
        <fullName evidence="2">Transposase DDE domain-containing protein</fullName>
    </recommendedName>
</protein>
<evidence type="ECO:0000256" key="1">
    <source>
        <dbReference type="SAM" id="MobiDB-lite"/>
    </source>
</evidence>
<sequence length="175" mass="19694">MWIRSLRGRSSCPGWCSRKPDGNRDDHKPLEAMTAALQGKVLADKSYLSQSLLERLWQRGLHLVTGIRRTMKNHLWSTPATDPPAMSAMSSSNSLMSGGNHPGTTQGQHWQNPHPHGYHPMPLLTLSTTRVPEQLSRLSPVACFLTNRLLLRSVTLQMFKGLSPKSYEKKHFLKT</sequence>
<reference evidence="3" key="1">
    <citation type="submission" date="2019-09" db="EMBL/GenBank/DDBJ databases">
        <title>Characterisation of the sponge microbiome using genome-centric metagenomics.</title>
        <authorList>
            <person name="Engelberts J.P."/>
            <person name="Robbins S.J."/>
            <person name="De Goeij J.M."/>
            <person name="Aranda M."/>
            <person name="Bell S.C."/>
            <person name="Webster N.S."/>
        </authorList>
    </citation>
    <scope>NUCLEOTIDE SEQUENCE</scope>
    <source>
        <strain evidence="3">SB0676_bin_10</strain>
    </source>
</reference>
<evidence type="ECO:0000259" key="2">
    <source>
        <dbReference type="Pfam" id="PF13612"/>
    </source>
</evidence>
<accession>A0A6B1FAS3</accession>
<gene>
    <name evidence="3" type="ORF">F4162_07880</name>
</gene>
<dbReference type="InterPro" id="IPR025668">
    <property type="entry name" value="Tnp_DDE_dom"/>
</dbReference>